<dbReference type="VEuPathDB" id="FungiDB:FOZG_03093"/>
<gene>
    <name evidence="1" type="ORF">FOZG_03093</name>
</gene>
<evidence type="ECO:0000313" key="1">
    <source>
        <dbReference type="EMBL" id="EWZ47131.1"/>
    </source>
</evidence>
<proteinExistence type="predicted"/>
<dbReference type="EMBL" id="JH717897">
    <property type="protein sequence ID" value="EWZ47131.1"/>
    <property type="molecule type" value="Genomic_DNA"/>
</dbReference>
<organism evidence="1">
    <name type="scientific">Fusarium oxysporum Fo47</name>
    <dbReference type="NCBI Taxonomy" id="660027"/>
    <lineage>
        <taxon>Eukaryota</taxon>
        <taxon>Fungi</taxon>
        <taxon>Dikarya</taxon>
        <taxon>Ascomycota</taxon>
        <taxon>Pezizomycotina</taxon>
        <taxon>Sordariomycetes</taxon>
        <taxon>Hypocreomycetidae</taxon>
        <taxon>Hypocreales</taxon>
        <taxon>Nectriaceae</taxon>
        <taxon>Fusarium</taxon>
        <taxon>Fusarium oxysporum species complex</taxon>
    </lineage>
</organism>
<protein>
    <submittedName>
        <fullName evidence="1">Uncharacterized protein</fullName>
    </submittedName>
</protein>
<dbReference type="AlphaFoldDB" id="W9KRT0"/>
<reference evidence="1" key="1">
    <citation type="submission" date="2011-06" db="EMBL/GenBank/DDBJ databases">
        <title>The Genome Sequence of Fusarium oxysporum Fo47.</title>
        <authorList>
            <consortium name="The Broad Institute Genome Sequencing Platform"/>
            <person name="Ma L.-J."/>
            <person name="Gale L.R."/>
            <person name="Schwartz D.C."/>
            <person name="Zhou S."/>
            <person name="Corby-Kistler H."/>
            <person name="Young S.K."/>
            <person name="Zeng Q."/>
            <person name="Gargeya S."/>
            <person name="Fitzgerald M."/>
            <person name="Haas B."/>
            <person name="Abouelleil A."/>
            <person name="Alvarado L."/>
            <person name="Arachchi H.M."/>
            <person name="Berlin A."/>
            <person name="Brown A."/>
            <person name="Chapman S.B."/>
            <person name="Chen Z."/>
            <person name="Dunbar C."/>
            <person name="Freedman E."/>
            <person name="Gearin G."/>
            <person name="Gellesch M."/>
            <person name="Goldberg J."/>
            <person name="Griggs A."/>
            <person name="Gujja S."/>
            <person name="Heiman D."/>
            <person name="Howarth C."/>
            <person name="Larson L."/>
            <person name="Lui A."/>
            <person name="MacDonald P.J.P."/>
            <person name="Mehta T."/>
            <person name="Montmayeur A."/>
            <person name="Murphy C."/>
            <person name="Neiman D."/>
            <person name="Pearson M."/>
            <person name="Priest M."/>
            <person name="Roberts A."/>
            <person name="Saif S."/>
            <person name="Shea T."/>
            <person name="Shenoy N."/>
            <person name="Sisk P."/>
            <person name="Stolte C."/>
            <person name="Sykes S."/>
            <person name="Wortman J."/>
            <person name="Nusbaum C."/>
            <person name="Birren B."/>
        </authorList>
    </citation>
    <scope>NUCLEOTIDE SEQUENCE [LARGE SCALE GENOMIC DNA]</scope>
    <source>
        <strain evidence="1">Fo47</strain>
    </source>
</reference>
<sequence length="125" mass="13233">MSLIQPQRVLPSSSKRGAATKKHRAGVQTSTAGRAAVRKGAANGAGPLRPEGSGRGPGASGRRTAEQMDFNMAVERTVFCLVCVDVAVESYARGISQMCYLRLRLVAESLSIPSDKKAKVVLGYL</sequence>
<reference evidence="1" key="2">
    <citation type="submission" date="2012-06" db="EMBL/GenBank/DDBJ databases">
        <title>Annotation of the Genome Sequence of Fusarium oxysporum Fo47.</title>
        <authorList>
            <consortium name="The Broad Institute Genomics Platform"/>
            <person name="Ma L.-J."/>
            <person name="Corby-Kistler H."/>
            <person name="Broz K."/>
            <person name="Gale L.R."/>
            <person name="Jonkers W."/>
            <person name="O'Donnell K."/>
            <person name="Ploetz R."/>
            <person name="Steinberg C."/>
            <person name="Schwartz D.C."/>
            <person name="VanEtten H."/>
            <person name="Zhou S."/>
            <person name="Young S.K."/>
            <person name="Zeng Q."/>
            <person name="Gargeya S."/>
            <person name="Fitzgerald M."/>
            <person name="Abouelleil A."/>
            <person name="Alvarado L."/>
            <person name="Chapman S.B."/>
            <person name="Gainer-Dewar J."/>
            <person name="Goldberg J."/>
            <person name="Griggs A."/>
            <person name="Gujja S."/>
            <person name="Hansen M."/>
            <person name="Howarth C."/>
            <person name="Imamovic A."/>
            <person name="Ireland A."/>
            <person name="Larimer J."/>
            <person name="McCowan C."/>
            <person name="Murphy C."/>
            <person name="Pearson M."/>
            <person name="Poon T.W."/>
            <person name="Priest M."/>
            <person name="Roberts A."/>
            <person name="Saif S."/>
            <person name="Shea T."/>
            <person name="Sykes S."/>
            <person name="Wortman J."/>
            <person name="Nusbaum C."/>
            <person name="Birren B."/>
        </authorList>
    </citation>
    <scope>NUCLEOTIDE SEQUENCE</scope>
    <source>
        <strain evidence="1">Fo47</strain>
    </source>
</reference>
<dbReference type="HOGENOM" id="CLU_2003987_0_0_1"/>
<accession>W9KRT0</accession>
<dbReference type="Proteomes" id="UP000030766">
    <property type="component" value="Unassembled WGS sequence"/>
</dbReference>
<name>W9KRT0_FUSOX</name>